<reference evidence="2" key="1">
    <citation type="journal article" date="2023" name="GigaByte">
        <title>Genome assembly of the bearded iris, Iris pallida Lam.</title>
        <authorList>
            <person name="Bruccoleri R.E."/>
            <person name="Oakeley E.J."/>
            <person name="Faust A.M.E."/>
            <person name="Altorfer M."/>
            <person name="Dessus-Babus S."/>
            <person name="Burckhardt D."/>
            <person name="Oertli M."/>
            <person name="Naumann U."/>
            <person name="Petersen F."/>
            <person name="Wong J."/>
        </authorList>
    </citation>
    <scope>NUCLEOTIDE SEQUENCE</scope>
    <source>
        <strain evidence="2">GSM-AAB239-AS_SAM_17_03QT</strain>
    </source>
</reference>
<evidence type="ECO:0000313" key="2">
    <source>
        <dbReference type="EMBL" id="KAJ6824376.1"/>
    </source>
</evidence>
<evidence type="ECO:0000259" key="1">
    <source>
        <dbReference type="Pfam" id="PF14111"/>
    </source>
</evidence>
<evidence type="ECO:0000313" key="3">
    <source>
        <dbReference type="Proteomes" id="UP001140949"/>
    </source>
</evidence>
<sequence>MMPKLTRVRENISNWGLAHAFSIVPMNPRHVNLHLTCADDFGWVWTRSSRSIDSSSFRLLKWPSEFCLKEESSLAAVWVSFPNPHLMSFIPGALK</sequence>
<dbReference type="Proteomes" id="UP001140949">
    <property type="component" value="Unassembled WGS sequence"/>
</dbReference>
<reference evidence="2" key="2">
    <citation type="submission" date="2023-04" db="EMBL/GenBank/DDBJ databases">
        <authorList>
            <person name="Bruccoleri R.E."/>
            <person name="Oakeley E.J."/>
            <person name="Faust A.-M."/>
            <person name="Dessus-Babus S."/>
            <person name="Altorfer M."/>
            <person name="Burckhardt D."/>
            <person name="Oertli M."/>
            <person name="Naumann U."/>
            <person name="Petersen F."/>
            <person name="Wong J."/>
        </authorList>
    </citation>
    <scope>NUCLEOTIDE SEQUENCE</scope>
    <source>
        <strain evidence="2">GSM-AAB239-AS_SAM_17_03QT</strain>
        <tissue evidence="2">Leaf</tissue>
    </source>
</reference>
<dbReference type="InterPro" id="IPR025558">
    <property type="entry name" value="DUF4283"/>
</dbReference>
<protein>
    <recommendedName>
        <fullName evidence="1">DUF4283 domain-containing protein</fullName>
    </recommendedName>
</protein>
<dbReference type="AlphaFoldDB" id="A0AAX6G6I8"/>
<dbReference type="EMBL" id="JANAVB010022181">
    <property type="protein sequence ID" value="KAJ6824376.1"/>
    <property type="molecule type" value="Genomic_DNA"/>
</dbReference>
<accession>A0AAX6G6I8</accession>
<keyword evidence="3" id="KW-1185">Reference proteome</keyword>
<name>A0AAX6G6I8_IRIPA</name>
<gene>
    <name evidence="2" type="ORF">M6B38_382485</name>
</gene>
<dbReference type="Pfam" id="PF14111">
    <property type="entry name" value="DUF4283"/>
    <property type="match status" value="1"/>
</dbReference>
<feature type="domain" description="DUF4283" evidence="1">
    <location>
        <begin position="2"/>
        <end position="69"/>
    </location>
</feature>
<proteinExistence type="predicted"/>
<organism evidence="2 3">
    <name type="scientific">Iris pallida</name>
    <name type="common">Sweet iris</name>
    <dbReference type="NCBI Taxonomy" id="29817"/>
    <lineage>
        <taxon>Eukaryota</taxon>
        <taxon>Viridiplantae</taxon>
        <taxon>Streptophyta</taxon>
        <taxon>Embryophyta</taxon>
        <taxon>Tracheophyta</taxon>
        <taxon>Spermatophyta</taxon>
        <taxon>Magnoliopsida</taxon>
        <taxon>Liliopsida</taxon>
        <taxon>Asparagales</taxon>
        <taxon>Iridaceae</taxon>
        <taxon>Iridoideae</taxon>
        <taxon>Irideae</taxon>
        <taxon>Iris</taxon>
    </lineage>
</organism>
<comment type="caution">
    <text evidence="2">The sequence shown here is derived from an EMBL/GenBank/DDBJ whole genome shotgun (WGS) entry which is preliminary data.</text>
</comment>